<dbReference type="PANTHER" id="PTHR21600:SF84">
    <property type="entry name" value="PSEUDOURIDINE SYNTHASE RSUA_RLUA-LIKE DOMAIN-CONTAINING PROTEIN"/>
    <property type="match status" value="1"/>
</dbReference>
<evidence type="ECO:0000259" key="4">
    <source>
        <dbReference type="Pfam" id="PF00849"/>
    </source>
</evidence>
<dbReference type="InterPro" id="IPR006224">
    <property type="entry name" value="PsdUridine_synth_RluA-like_CS"/>
</dbReference>
<dbReference type="SUPFAM" id="SSF55120">
    <property type="entry name" value="Pseudouridine synthase"/>
    <property type="match status" value="1"/>
</dbReference>
<dbReference type="InterPro" id="IPR020103">
    <property type="entry name" value="PsdUridine_synth_cat_dom_sf"/>
</dbReference>
<accession>A0A177IPV5</accession>
<evidence type="ECO:0000313" key="5">
    <source>
        <dbReference type="EMBL" id="OAH30281.1"/>
    </source>
</evidence>
<sequence length="326" mass="36964">MGNRLPHQHRGYIPLPIKDGLNPTRVRVPEEVSPIKAVDFLMEVIQTQRHRHPDDDREALLKRFADQEVVLFDATPISPEYLLSAEQDVFFYRTPAPETPVPYDIPIVYEDNDILVADKPPFMATMPRARHIVETATVKLRRSTGIDDLAPAHRLDRLTSGLLLFTKRREVRGSYQTLFARREVHKTYSAIAEHQVLDTPLVWQSRMEKTPGEIQGRIEPGEINAITNLSSITPLTSSEQKAMEDIHGSQPQLARYSLSPETGKTHQLRLHMWAAGVPILGDPVYPVIYPVDAEDMNVPMHLTAAELAFTDPLRGKPRHFHTSLAF</sequence>
<dbReference type="STRING" id="1705.CA21670_11780"/>
<dbReference type="AlphaFoldDB" id="A0A177IPV5"/>
<dbReference type="InterPro" id="IPR050188">
    <property type="entry name" value="RluA_PseudoU_synthase"/>
</dbReference>
<gene>
    <name evidence="5" type="ORF">AYJ05_05870</name>
</gene>
<dbReference type="PROSITE" id="PS01129">
    <property type="entry name" value="PSI_RLU"/>
    <property type="match status" value="1"/>
</dbReference>
<dbReference type="Gene3D" id="3.30.2350.10">
    <property type="entry name" value="Pseudouridine synthase"/>
    <property type="match status" value="1"/>
</dbReference>
<dbReference type="OrthoDB" id="9807829at2"/>
<comment type="caution">
    <text evidence="5">The sequence shown here is derived from an EMBL/GenBank/DDBJ whole genome shotgun (WGS) entry which is preliminary data.</text>
</comment>
<dbReference type="RefSeq" id="WP_066838317.1">
    <property type="nucleotide sequence ID" value="NZ_LSTQ01000008.1"/>
</dbReference>
<dbReference type="GO" id="GO:0003723">
    <property type="term" value="F:RNA binding"/>
    <property type="evidence" value="ECO:0007669"/>
    <property type="project" value="InterPro"/>
</dbReference>
<dbReference type="GO" id="GO:0009982">
    <property type="term" value="F:pseudouridine synthase activity"/>
    <property type="evidence" value="ECO:0007669"/>
    <property type="project" value="InterPro"/>
</dbReference>
<reference evidence="6" key="1">
    <citation type="submission" date="2016-02" db="EMBL/GenBank/DDBJ databases">
        <authorList>
            <person name="Kaur G."/>
            <person name="Nair G.R."/>
            <person name="Mayilraj S."/>
        </authorList>
    </citation>
    <scope>NUCLEOTIDE SEQUENCE [LARGE SCALE GENOMIC DNA]</scope>
    <source>
        <strain evidence="6">GA-15</strain>
    </source>
</reference>
<dbReference type="EMBL" id="LSTQ01000008">
    <property type="protein sequence ID" value="OAH30281.1"/>
    <property type="molecule type" value="Genomic_DNA"/>
</dbReference>
<evidence type="ECO:0000256" key="1">
    <source>
        <dbReference type="ARBA" id="ARBA00000073"/>
    </source>
</evidence>
<protein>
    <recommendedName>
        <fullName evidence="2">RNA pseudouridylate synthase</fullName>
    </recommendedName>
    <alternativeName>
        <fullName evidence="3">RNA-uridine isomerase</fullName>
    </alternativeName>
</protein>
<comment type="catalytic activity">
    <reaction evidence="1">
        <text>a uridine in RNA = a pseudouridine in RNA</text>
        <dbReference type="Rhea" id="RHEA:48348"/>
        <dbReference type="Rhea" id="RHEA-COMP:12068"/>
        <dbReference type="Rhea" id="RHEA-COMP:12069"/>
        <dbReference type="ChEBI" id="CHEBI:65314"/>
        <dbReference type="ChEBI" id="CHEBI:65315"/>
    </reaction>
</comment>
<dbReference type="InterPro" id="IPR006145">
    <property type="entry name" value="PsdUridine_synth_RsuA/RluA"/>
</dbReference>
<dbReference type="PANTHER" id="PTHR21600">
    <property type="entry name" value="MITOCHONDRIAL RNA PSEUDOURIDINE SYNTHASE"/>
    <property type="match status" value="1"/>
</dbReference>
<evidence type="ECO:0000256" key="3">
    <source>
        <dbReference type="ARBA" id="ARBA00033164"/>
    </source>
</evidence>
<proteinExistence type="predicted"/>
<evidence type="ECO:0000313" key="6">
    <source>
        <dbReference type="Proteomes" id="UP000076947"/>
    </source>
</evidence>
<dbReference type="Pfam" id="PF00849">
    <property type="entry name" value="PseudoU_synth_2"/>
    <property type="match status" value="1"/>
</dbReference>
<keyword evidence="6" id="KW-1185">Reference proteome</keyword>
<organism evidence="5 6">
    <name type="scientific">Corynebacterium stationis</name>
    <dbReference type="NCBI Taxonomy" id="1705"/>
    <lineage>
        <taxon>Bacteria</taxon>
        <taxon>Bacillati</taxon>
        <taxon>Actinomycetota</taxon>
        <taxon>Actinomycetes</taxon>
        <taxon>Mycobacteriales</taxon>
        <taxon>Corynebacteriaceae</taxon>
        <taxon>Corynebacterium</taxon>
    </lineage>
</organism>
<evidence type="ECO:0000256" key="2">
    <source>
        <dbReference type="ARBA" id="ARBA00031870"/>
    </source>
</evidence>
<name>A0A177IPV5_9CORY</name>
<feature type="domain" description="Pseudouridine synthase RsuA/RluA-like" evidence="4">
    <location>
        <begin position="113"/>
        <end position="272"/>
    </location>
</feature>
<dbReference type="Proteomes" id="UP000076947">
    <property type="component" value="Unassembled WGS sequence"/>
</dbReference>
<dbReference type="GO" id="GO:0140098">
    <property type="term" value="F:catalytic activity, acting on RNA"/>
    <property type="evidence" value="ECO:0007669"/>
    <property type="project" value="UniProtKB-ARBA"/>
</dbReference>
<dbReference type="GO" id="GO:0000455">
    <property type="term" value="P:enzyme-directed rRNA pseudouridine synthesis"/>
    <property type="evidence" value="ECO:0007669"/>
    <property type="project" value="TreeGrafter"/>
</dbReference>